<sequence>MTLAATDLGEGPVLTGRRDPVAILRTQDATRLRDLVPVRHARMAATPFTFYRGAAAVMAADLASTPNSGITTQLCGDAHLSNFGLFLSPERRMVFDLNDFDETHPGPFEWDVKRLAASMAVAAQGNGGTDKEAHRAARRAARAYRRAMSSAAERGALQCWYDNVDPDRVKREIGDRLDTAANKNLKKTLAKAYHRNSEQALSKLCVVDETGVRIKSDPPLLIPAADVLTQISPNQLREQFLGRIAAYRETLPLHLHDLIDQYEFVEAARKVVGVGSVGTRCWIALFAGRLNRDPLFLQLKEAQQSVLAPYVDAPEFSNQGERVVVGQRLLQASSDVLLGWFRSLGFASRPDGTAESVSGLCDFYVRQLRDGKGSAVIEDMPVDRLTLYGELCGAVLGQAHARTSARGEIADYVGGLGKKFDGAVADWALGYTQVNRADHARLVDAITTGEIDSARLDDTGLRTVQDRKGPLAVGP</sequence>
<dbReference type="InterPro" id="IPR018721">
    <property type="entry name" value="DUF2252"/>
</dbReference>
<dbReference type="Pfam" id="PF10009">
    <property type="entry name" value="DUF2252"/>
    <property type="match status" value="1"/>
</dbReference>
<organism evidence="1 2">
    <name type="scientific">Gordonia iterans</name>
    <dbReference type="NCBI Taxonomy" id="1004901"/>
    <lineage>
        <taxon>Bacteria</taxon>
        <taxon>Bacillati</taxon>
        <taxon>Actinomycetota</taxon>
        <taxon>Actinomycetes</taxon>
        <taxon>Mycobacteriales</taxon>
        <taxon>Gordoniaceae</taxon>
        <taxon>Gordonia</taxon>
    </lineage>
</organism>
<keyword evidence="2" id="KW-1185">Reference proteome</keyword>
<reference evidence="1 2" key="1">
    <citation type="submission" date="2018-03" db="EMBL/GenBank/DDBJ databases">
        <title>Characteristics and genome of n-alkane degrading marine bacteria Gordonia iterans isolated from crude oil contaminated in Tae-an, South Korea.</title>
        <authorList>
            <person name="Lee S.-S."/>
            <person name="Kim H."/>
        </authorList>
    </citation>
    <scope>NUCLEOTIDE SEQUENCE [LARGE SCALE GENOMIC DNA]</scope>
    <source>
        <strain evidence="1 2">Co17</strain>
    </source>
</reference>
<gene>
    <name evidence="1" type="ORF">C6V83_02810</name>
</gene>
<dbReference type="AlphaFoldDB" id="A0A2S0KCG7"/>
<evidence type="ECO:0000313" key="1">
    <source>
        <dbReference type="EMBL" id="AVL99376.1"/>
    </source>
</evidence>
<dbReference type="PANTHER" id="PTHR39441">
    <property type="entry name" value="DUF2252 DOMAIN-CONTAINING PROTEIN"/>
    <property type="match status" value="1"/>
</dbReference>
<accession>A0A2S0KCG7</accession>
<name>A0A2S0KCG7_9ACTN</name>
<dbReference type="PANTHER" id="PTHR39441:SF1">
    <property type="entry name" value="DUF2252 DOMAIN-CONTAINING PROTEIN"/>
    <property type="match status" value="1"/>
</dbReference>
<dbReference type="EMBL" id="CP027433">
    <property type="protein sequence ID" value="AVL99376.1"/>
    <property type="molecule type" value="Genomic_DNA"/>
</dbReference>
<protein>
    <submittedName>
        <fullName evidence="1">DUF2252 domain-containing protein</fullName>
    </submittedName>
</protein>
<evidence type="ECO:0000313" key="2">
    <source>
        <dbReference type="Proteomes" id="UP000239814"/>
    </source>
</evidence>
<dbReference type="KEGG" id="git:C6V83_02810"/>
<dbReference type="Proteomes" id="UP000239814">
    <property type="component" value="Chromosome"/>
</dbReference>
<dbReference type="OrthoDB" id="1491115at2"/>
<proteinExistence type="predicted"/>
<dbReference type="RefSeq" id="WP_105941111.1">
    <property type="nucleotide sequence ID" value="NZ_CP027433.1"/>
</dbReference>